<feature type="transmembrane region" description="Helical" evidence="8">
    <location>
        <begin position="6"/>
        <end position="26"/>
    </location>
</feature>
<dbReference type="InterPro" id="IPR011992">
    <property type="entry name" value="EF-hand-dom_pair"/>
</dbReference>
<keyword evidence="5" id="KW-0106">Calcium</keyword>
<dbReference type="InterPro" id="IPR002048">
    <property type="entry name" value="EF_hand_dom"/>
</dbReference>
<dbReference type="SUPFAM" id="SSF103473">
    <property type="entry name" value="MFS general substrate transporter"/>
    <property type="match status" value="1"/>
</dbReference>
<gene>
    <name evidence="10" type="ORF">AK812_SmicGene15751</name>
</gene>
<feature type="domain" description="EF-hand" evidence="9">
    <location>
        <begin position="1678"/>
        <end position="1713"/>
    </location>
</feature>
<evidence type="ECO:0000256" key="3">
    <source>
        <dbReference type="ARBA" id="ARBA00022723"/>
    </source>
</evidence>
<feature type="transmembrane region" description="Helical" evidence="8">
    <location>
        <begin position="1366"/>
        <end position="1390"/>
    </location>
</feature>
<dbReference type="PANTHER" id="PTHR46212">
    <property type="entry name" value="PEFLIN"/>
    <property type="match status" value="1"/>
</dbReference>
<name>A0A1Q9E290_SYMMI</name>
<evidence type="ECO:0000259" key="9">
    <source>
        <dbReference type="PROSITE" id="PS50222"/>
    </source>
</evidence>
<feature type="coiled-coil region" evidence="6">
    <location>
        <begin position="1967"/>
        <end position="2006"/>
    </location>
</feature>
<dbReference type="SUPFAM" id="SSF47473">
    <property type="entry name" value="EF-hand"/>
    <property type="match status" value="1"/>
</dbReference>
<evidence type="ECO:0000256" key="4">
    <source>
        <dbReference type="ARBA" id="ARBA00022737"/>
    </source>
</evidence>
<feature type="transmembrane region" description="Helical" evidence="8">
    <location>
        <begin position="1542"/>
        <end position="1563"/>
    </location>
</feature>
<feature type="transmembrane region" description="Helical" evidence="8">
    <location>
        <begin position="1223"/>
        <end position="1242"/>
    </location>
</feature>
<feature type="transmembrane region" description="Helical" evidence="8">
    <location>
        <begin position="1483"/>
        <end position="1505"/>
    </location>
</feature>
<dbReference type="Pfam" id="PF07690">
    <property type="entry name" value="MFS_1"/>
    <property type="match status" value="1"/>
</dbReference>
<feature type="transmembrane region" description="Helical" evidence="8">
    <location>
        <begin position="1314"/>
        <end position="1337"/>
    </location>
</feature>
<dbReference type="GO" id="GO:0022857">
    <property type="term" value="F:transmembrane transporter activity"/>
    <property type="evidence" value="ECO:0007669"/>
    <property type="project" value="InterPro"/>
</dbReference>
<keyword evidence="8" id="KW-1133">Transmembrane helix</keyword>
<comment type="subcellular location">
    <subcellularLocation>
        <location evidence="1">Cytoplasm</location>
    </subcellularLocation>
</comment>
<dbReference type="InterPro" id="IPR011990">
    <property type="entry name" value="TPR-like_helical_dom_sf"/>
</dbReference>
<dbReference type="PROSITE" id="PS00018">
    <property type="entry name" value="EF_HAND_1"/>
    <property type="match status" value="2"/>
</dbReference>
<keyword evidence="11" id="KW-1185">Reference proteome</keyword>
<dbReference type="InterPro" id="IPR011701">
    <property type="entry name" value="MFS"/>
</dbReference>
<dbReference type="SMART" id="SM00054">
    <property type="entry name" value="EFh"/>
    <property type="match status" value="3"/>
</dbReference>
<evidence type="ECO:0000313" key="11">
    <source>
        <dbReference type="Proteomes" id="UP000186817"/>
    </source>
</evidence>
<sequence length="2548" mass="280437">MVVASVVAAVMLMLIVGFVGAMLASMTGASRKRGMFEEPDMLAKRQCIRNPEYQAAFQMFDRDLSGTIDLQELNSALQAVKSVVSASAPIGKLAPSRMLAVHVSSATTGQELCVVAAGRDWTVHEFNVKLAAQQDRLPHNQTLLKGTRALQKLELLRDVLDTENASTLELQLVRRSWVVTVVDARSSGESSDESMESSDGSQPRARSFEVEVDVEAYPECSLREFAVKIADKLALEPATRPVLQVHGKMLLWGDEAETTTLVELGIHPGTKVQVVSTAELTLSCVGRPTLQSRRSEFLESNAALCLMDQCHLGDLMRRNPHRQLPNPGPPEVLDSGLGSHHCDCLARIPGLLAKPEVSDIARSSAWAELAPMTVDCFNGTRRYQRLVVKDERFAQTLWERAKPLIQEVLSKQSKRPMGFGCAQGDWELEGLNPCFRVNSYGPQGFLKPHRDAPFSPDLNVRSLCTLLIPLSSAGRTRFFYPLQTLDSRGMTLEEELKARGGLDSGFRALDIRLEAGVGLLFGQSLLHEGIPADGEGHKMLLRTDVLVRRVPPIPRVLLTPAERKDQLAALRWFREAQHLELREQPCNELYERALSYRYFHPSKDAAETLELLQEPQKSEGRSPEAQVLPSLLLERYPHFAVPELALLKGPVAAFRLPEPEKELEPGPGEGYHPSAPQGSTSKHLRVSAMYALHLLGHHAYEGGAALYTVNFDPGTQQVTAVPLRELLQAAFHSHPLHGAVYNVVPRKGLLVDPDKDFQVSVDRTHLALQHGCFHTGQDLLAGLKSEAYGSTPGDDLREDDGDLNLEAFSELVRRQYQETLGRPSALPAPTIPDWQRYLSRLLSDEGTAPGLDVVATAIGSREKEEDEGSNVFRSEDISVQACPMNHLVFDFSKHELVVRAQAQASRAKGSYDPEALWLELLQQYRASAVVVSDCMLAFTARSEQSGRYASLTLVKDTAETLAIFVDDKPARCLARGALEVQPARTCVQWIEMDGTKSSWILEESKFEALNSFMASSGFIFERYEVSLAALAREGTSFHHAGEQNGITLTLTVQIEHESGTQQAMFQAPFNANATTMMTMITTTTMTMKTVAPMVPVLKKWPKKTLCQKTQKNLCQTAQKTECAVDDPPKVVHDYVKEWWNRGVADLRRERMGIVKPLRQTDNIITVNVEQEEQRTEDRLGGKDILVLLVCCSLVLFSVPAMTYNLFKPSLASNLELSPSESQAIVSSALVGGMVLGFVPGIIYDRFGYVTTLCYGGIFSCCGALLWFATLQDGGAKDDPTSLTLSLAFAMLSHGCRCMYLAGTCAALRALPPQYTGSVAALLAISVSLGYILLPLAWRSVFMPAPDDENFNPTTRLLANLKPVAHFFLFLAIIYAVATVLGLCLVPLLPAAKAAGRSLGASRRQKLKEPPAVAMFCFVALSMAFTYTYLTGGLAAASKRVHPPATPQERATVILWNGICGMASRFAHGFGADLLRGKCGFGEAGLYLSLCSSIAFSIMGFLVLMYSESWKMATYLIGFSFGGMFSLFASAICMIFGKQEMGFWMGILFVILGVMHSVYGQLAVRVDTYTYYLIGCVAAAVSLSFFLALAWAKSENPGQRDDLDYEVLWLAAKYAGQGGGQIRLQEFCEMLQYLESVKTIFGQIDTDRTGDISVAELSRALKLSGFNVTGTMDGGDSALSLAVANKIGQAYDADKNGVLTFDEFVQLRLEWDSYLDAWSNNVPHGANAISPQQLMTIMESIKKSSPQELRFRQCISGRLGLSFRGSTSAAEGFITPSSAQLLSRPFLSSNLRPSATLPSSMETVNRLPRPADPAALERLVEAQRLLCARAVSEEDCQEALSLLLELARPVEEDGFGYAPALLTVASLYESGFEPGIARNMPQAARCYLALMESQIPSGTLGQELLEEAATQLCGLVKAGQANLQDTEIRRLEDLLQKCESQRGVAGWLRFAAAEAKRLWTEANEDIEVRERRLQREKTMREVREAQRQEQQQRANEALQMAEELRLQGNDAFRQGQLPGNAASKQHLLQAVELYAEAIRTLSKCLETGLAMVPEQAAELAKQRGLVRSNAAQVELSNQRWPEAAALARAALEDDPASLKSQHRLAKAQLGLGDWTEAATTVDQALLSLKSQPASEREAFTVELWKLAEQISEKLPEKVWSASKPEQRKVAQDDYEKRLVGWWESPGSTFEIKLEPWGALVFKEDTMKIELMQKSKLRWRGEVEMISGMVLNLSYEPGSDVVVLEFIPPPDMPEKDQWSGPRRFTATRKAPPTTEAKGEEQQKAKEEAAPELTPEVPLAEDHQERPEQRAAEEEEEAAKTLAALLAEAPKEVFLSGHHADIDGRYLLQPGEAQNQRPVYRRVEHASAERFLWFRGGNWGVTQTLNTSTLAAPFLARCPDTAPHPLALRRRSRWYVRSGRGQEDVSSLVVAESGEDCAPSSTVQAAAGYEDVPAPASLSSSSSLPSWVASADIEQEGLELRVLVVCQPGPPISLASLDMSTSERSLRLSMLGKEKEVLELELPCGIDILASPGARWSEKTRTLKVRLRISS</sequence>
<keyword evidence="3" id="KW-0479">Metal-binding</keyword>
<dbReference type="PROSITE" id="PS50222">
    <property type="entry name" value="EF_HAND_2"/>
    <property type="match status" value="3"/>
</dbReference>
<feature type="region of interest" description="Disordered" evidence="7">
    <location>
        <begin position="2249"/>
        <end position="2316"/>
    </location>
</feature>
<evidence type="ECO:0000256" key="2">
    <source>
        <dbReference type="ARBA" id="ARBA00022490"/>
    </source>
</evidence>
<keyword evidence="8" id="KW-0472">Membrane</keyword>
<keyword evidence="6" id="KW-0175">Coiled coil</keyword>
<evidence type="ECO:0000256" key="1">
    <source>
        <dbReference type="ARBA" id="ARBA00004496"/>
    </source>
</evidence>
<dbReference type="OrthoDB" id="438041at2759"/>
<feature type="transmembrane region" description="Helical" evidence="8">
    <location>
        <begin position="1184"/>
        <end position="1203"/>
    </location>
</feature>
<dbReference type="EMBL" id="LSRX01000290">
    <property type="protein sequence ID" value="OLQ01509.1"/>
    <property type="molecule type" value="Genomic_DNA"/>
</dbReference>
<accession>A0A1Q9E290</accession>
<evidence type="ECO:0000256" key="8">
    <source>
        <dbReference type="SAM" id="Phobius"/>
    </source>
</evidence>
<evidence type="ECO:0000256" key="7">
    <source>
        <dbReference type="SAM" id="MobiDB-lite"/>
    </source>
</evidence>
<feature type="region of interest" description="Disordered" evidence="7">
    <location>
        <begin position="659"/>
        <end position="679"/>
    </location>
</feature>
<dbReference type="GO" id="GO:0005737">
    <property type="term" value="C:cytoplasm"/>
    <property type="evidence" value="ECO:0007669"/>
    <property type="project" value="UniProtKB-SubCell"/>
</dbReference>
<evidence type="ECO:0000313" key="10">
    <source>
        <dbReference type="EMBL" id="OLQ01509.1"/>
    </source>
</evidence>
<feature type="domain" description="EF-hand" evidence="9">
    <location>
        <begin position="48"/>
        <end position="83"/>
    </location>
</feature>
<dbReference type="Gene3D" id="1.20.1250.20">
    <property type="entry name" value="MFS general substrate transporter like domains"/>
    <property type="match status" value="1"/>
</dbReference>
<dbReference type="InterPro" id="IPR051426">
    <property type="entry name" value="Peflin/Sorcin_CaBP"/>
</dbReference>
<dbReference type="Proteomes" id="UP000186817">
    <property type="component" value="Unassembled WGS sequence"/>
</dbReference>
<feature type="compositionally biased region" description="Basic and acidic residues" evidence="7">
    <location>
        <begin position="2297"/>
        <end position="2309"/>
    </location>
</feature>
<keyword evidence="4" id="KW-0677">Repeat</keyword>
<dbReference type="Gene3D" id="2.60.120.620">
    <property type="entry name" value="q2cbj1_9rhob like domain"/>
    <property type="match status" value="1"/>
</dbReference>
<comment type="caution">
    <text evidence="10">The sequence shown here is derived from an EMBL/GenBank/DDBJ whole genome shotgun (WGS) entry which is preliminary data.</text>
</comment>
<dbReference type="Gene3D" id="1.10.238.10">
    <property type="entry name" value="EF-hand"/>
    <property type="match status" value="2"/>
</dbReference>
<dbReference type="Gene3D" id="1.25.40.10">
    <property type="entry name" value="Tetratricopeptide repeat domain"/>
    <property type="match status" value="1"/>
</dbReference>
<dbReference type="InterPro" id="IPR018247">
    <property type="entry name" value="EF_Hand_1_Ca_BS"/>
</dbReference>
<feature type="transmembrane region" description="Helical" evidence="8">
    <location>
        <begin position="1282"/>
        <end position="1302"/>
    </location>
</feature>
<organism evidence="10 11">
    <name type="scientific">Symbiodinium microadriaticum</name>
    <name type="common">Dinoflagellate</name>
    <name type="synonym">Zooxanthella microadriatica</name>
    <dbReference type="NCBI Taxonomy" id="2951"/>
    <lineage>
        <taxon>Eukaryota</taxon>
        <taxon>Sar</taxon>
        <taxon>Alveolata</taxon>
        <taxon>Dinophyceae</taxon>
        <taxon>Suessiales</taxon>
        <taxon>Symbiodiniaceae</taxon>
        <taxon>Symbiodinium</taxon>
    </lineage>
</organism>
<feature type="transmembrane region" description="Helical" evidence="8">
    <location>
        <begin position="1570"/>
        <end position="1591"/>
    </location>
</feature>
<dbReference type="InterPro" id="IPR036259">
    <property type="entry name" value="MFS_trans_sf"/>
</dbReference>
<keyword evidence="8" id="KW-0812">Transmembrane</keyword>
<dbReference type="PANTHER" id="PTHR46212:SF3">
    <property type="entry name" value="GH27120P"/>
    <property type="match status" value="1"/>
</dbReference>
<dbReference type="GO" id="GO:0005509">
    <property type="term" value="F:calcium ion binding"/>
    <property type="evidence" value="ECO:0007669"/>
    <property type="project" value="InterPro"/>
</dbReference>
<protein>
    <recommendedName>
        <fullName evidence="9">EF-hand domain-containing protein</fullName>
    </recommendedName>
</protein>
<feature type="domain" description="EF-hand" evidence="9">
    <location>
        <begin position="1631"/>
        <end position="1666"/>
    </location>
</feature>
<dbReference type="Pfam" id="PF13202">
    <property type="entry name" value="EF-hand_5"/>
    <property type="match status" value="1"/>
</dbReference>
<keyword evidence="2" id="KW-0963">Cytoplasm</keyword>
<feature type="transmembrane region" description="Helical" evidence="8">
    <location>
        <begin position="1411"/>
        <end position="1429"/>
    </location>
</feature>
<evidence type="ECO:0000256" key="6">
    <source>
        <dbReference type="SAM" id="Coils"/>
    </source>
</evidence>
<feature type="transmembrane region" description="Helical" evidence="8">
    <location>
        <begin position="1249"/>
        <end position="1270"/>
    </location>
</feature>
<feature type="transmembrane region" description="Helical" evidence="8">
    <location>
        <begin position="1512"/>
        <end position="1536"/>
    </location>
</feature>
<dbReference type="SUPFAM" id="SSF48452">
    <property type="entry name" value="TPR-like"/>
    <property type="match status" value="1"/>
</dbReference>
<feature type="compositionally biased region" description="Basic and acidic residues" evidence="7">
    <location>
        <begin position="2274"/>
        <end position="2286"/>
    </location>
</feature>
<dbReference type="GO" id="GO:0048306">
    <property type="term" value="F:calcium-dependent protein binding"/>
    <property type="evidence" value="ECO:0007669"/>
    <property type="project" value="UniProtKB-ARBA"/>
</dbReference>
<reference evidence="10 11" key="1">
    <citation type="submission" date="2016-02" db="EMBL/GenBank/DDBJ databases">
        <title>Genome analysis of coral dinoflagellate symbionts highlights evolutionary adaptations to a symbiotic lifestyle.</title>
        <authorList>
            <person name="Aranda M."/>
            <person name="Li Y."/>
            <person name="Liew Y.J."/>
            <person name="Baumgarten S."/>
            <person name="Simakov O."/>
            <person name="Wilson M."/>
            <person name="Piel J."/>
            <person name="Ashoor H."/>
            <person name="Bougouffa S."/>
            <person name="Bajic V.B."/>
            <person name="Ryu T."/>
            <person name="Ravasi T."/>
            <person name="Bayer T."/>
            <person name="Micklem G."/>
            <person name="Kim H."/>
            <person name="Bhak J."/>
            <person name="Lajeunesse T.C."/>
            <person name="Voolstra C.R."/>
        </authorList>
    </citation>
    <scope>NUCLEOTIDE SEQUENCE [LARGE SCALE GENOMIC DNA]</scope>
    <source>
        <strain evidence="10 11">CCMP2467</strain>
    </source>
</reference>
<evidence type="ECO:0000256" key="5">
    <source>
        <dbReference type="ARBA" id="ARBA00022837"/>
    </source>
</evidence>
<proteinExistence type="predicted"/>